<sequence>MTHKVKSLPGRNPGRLRVIHFSQQADDMNISKSIGETLDSLRAEMMGKIGHAPKQSRPPASWNGSTRPSVAIRRAGTSAI</sequence>
<keyword evidence="3" id="KW-1185">Reference proteome</keyword>
<feature type="region of interest" description="Disordered" evidence="1">
    <location>
        <begin position="49"/>
        <end position="80"/>
    </location>
</feature>
<evidence type="ECO:0000256" key="1">
    <source>
        <dbReference type="SAM" id="MobiDB-lite"/>
    </source>
</evidence>
<dbReference type="AlphaFoldDB" id="A0A7L6AY03"/>
<reference evidence="2" key="1">
    <citation type="submission" date="2020-06" db="EMBL/GenBank/DDBJ databases">
        <title>Analysis procedures for assessing recovery of high quality, complete, closed genomes from Nanopore long read metagenome sequencing.</title>
        <authorList>
            <person name="Bessarab I."/>
            <person name="Arumugam K."/>
            <person name="Haryono M."/>
            <person name="Liu X."/>
            <person name="Roy S."/>
            <person name="Zuniga-Montanez R.E."/>
            <person name="Qiu G."/>
            <person name="Drautz-Moses D.I."/>
            <person name="Law Y.Y."/>
            <person name="Wuertz S."/>
            <person name="Lauro F.M."/>
            <person name="Huson D.H."/>
            <person name="Williams R.B."/>
        </authorList>
    </citation>
    <scope>NUCLEOTIDE SEQUENCE [LARGE SCALE GENOMIC DNA]</scope>
    <source>
        <strain evidence="2">SSD2</strain>
    </source>
</reference>
<proteinExistence type="predicted"/>
<accession>A0A7L6AY03</accession>
<protein>
    <submittedName>
        <fullName evidence="2">Uncharacterized protein</fullName>
    </submittedName>
</protein>
<gene>
    <name evidence="2" type="ORF">HZT40_22515</name>
</gene>
<evidence type="ECO:0000313" key="2">
    <source>
        <dbReference type="EMBL" id="QLQ33935.1"/>
    </source>
</evidence>
<evidence type="ECO:0000313" key="3">
    <source>
        <dbReference type="Proteomes" id="UP000510621"/>
    </source>
</evidence>
<dbReference type="EMBL" id="CP059265">
    <property type="protein sequence ID" value="QLQ33935.1"/>
    <property type="molecule type" value="Genomic_DNA"/>
</dbReference>
<dbReference type="KEGG" id="this:HZT40_22515"/>
<dbReference type="Proteomes" id="UP000510621">
    <property type="component" value="Chromosome"/>
</dbReference>
<name>A0A7L6AY03_9GAMM</name>
<organism evidence="2 3">
    <name type="scientific">Candidatus Thiothrix singaporensis</name>
    <dbReference type="NCBI Taxonomy" id="2799669"/>
    <lineage>
        <taxon>Bacteria</taxon>
        <taxon>Pseudomonadati</taxon>
        <taxon>Pseudomonadota</taxon>
        <taxon>Gammaproteobacteria</taxon>
        <taxon>Thiotrichales</taxon>
        <taxon>Thiotrichaceae</taxon>
        <taxon>Thiothrix</taxon>
    </lineage>
</organism>